<evidence type="ECO:0000256" key="5">
    <source>
        <dbReference type="SAM" id="Phobius"/>
    </source>
</evidence>
<name>A0A4P6JIX0_KTERU</name>
<dbReference type="InterPro" id="IPR001387">
    <property type="entry name" value="Cro/C1-type_HTH"/>
</dbReference>
<feature type="domain" description="HTH cro/C1-type" evidence="6">
    <location>
        <begin position="9"/>
        <end position="63"/>
    </location>
</feature>
<dbReference type="Pfam" id="PF09685">
    <property type="entry name" value="MamF_MmsF"/>
    <property type="match status" value="1"/>
</dbReference>
<dbReference type="PANTHER" id="PTHR36460">
    <property type="entry name" value="UPF0132 DOMAIN PROTEIN (AFU_ORTHOLOGUE AFUA_3G10255)"/>
    <property type="match status" value="1"/>
</dbReference>
<dbReference type="KEGG" id="kbs:EPA93_02160"/>
<dbReference type="Proteomes" id="UP000290365">
    <property type="component" value="Chromosome"/>
</dbReference>
<protein>
    <submittedName>
        <fullName evidence="7">Helix-turn-helix domain-containing protein</fullName>
    </submittedName>
</protein>
<accession>A0A4P6JIX0</accession>
<evidence type="ECO:0000256" key="2">
    <source>
        <dbReference type="ARBA" id="ARBA00022692"/>
    </source>
</evidence>
<evidence type="ECO:0000256" key="4">
    <source>
        <dbReference type="ARBA" id="ARBA00023136"/>
    </source>
</evidence>
<dbReference type="OrthoDB" id="140831at2"/>
<keyword evidence="4 5" id="KW-0472">Membrane</keyword>
<dbReference type="Pfam" id="PF01381">
    <property type="entry name" value="HTH_3"/>
    <property type="match status" value="1"/>
</dbReference>
<reference evidence="7 8" key="1">
    <citation type="submission" date="2019-01" db="EMBL/GenBank/DDBJ databases">
        <title>Ktedonosporobacter rubrisoli SCAWS-G2.</title>
        <authorList>
            <person name="Huang Y."/>
            <person name="Yan B."/>
        </authorList>
    </citation>
    <scope>NUCLEOTIDE SEQUENCE [LARGE SCALE GENOMIC DNA]</scope>
    <source>
        <strain evidence="7 8">SCAWS-G2</strain>
    </source>
</reference>
<keyword evidence="3 5" id="KW-1133">Transmembrane helix</keyword>
<dbReference type="EMBL" id="CP035758">
    <property type="protein sequence ID" value="QBD74860.1"/>
    <property type="molecule type" value="Genomic_DNA"/>
</dbReference>
<dbReference type="SMART" id="SM00530">
    <property type="entry name" value="HTH_XRE"/>
    <property type="match status" value="1"/>
</dbReference>
<dbReference type="InterPro" id="IPR019109">
    <property type="entry name" value="MamF_MmsF"/>
</dbReference>
<sequence>MNKVINYRLRQERESRGWSQARVAEQIGTDAVNISRWERGHAMPSPYFREKLCQLFEKSAQELGFLPDPRSESEPIPVLISDMPSPTFPARPENSYYQLFEPQVQILDQFSRLLASFSYVLGCLSGLFIFLLINKGNRFVRFHSLQSTLFFASSHILSLLLLIAMRVLPKHSTDIFQTLLEVGIPLLLMVLNLFTCVVWFVGIIQAWRGKYYELPFIGQLSIKITASGQAQPGARVKEERVQ</sequence>
<evidence type="ECO:0000259" key="6">
    <source>
        <dbReference type="PROSITE" id="PS50943"/>
    </source>
</evidence>
<dbReference type="PANTHER" id="PTHR36460:SF1">
    <property type="entry name" value="UPF0132 DOMAIN PROTEIN (AFU_ORTHOLOGUE AFUA_3G10255)"/>
    <property type="match status" value="1"/>
</dbReference>
<dbReference type="CDD" id="cd00093">
    <property type="entry name" value="HTH_XRE"/>
    <property type="match status" value="1"/>
</dbReference>
<gene>
    <name evidence="7" type="ORF">EPA93_02160</name>
</gene>
<feature type="transmembrane region" description="Helical" evidence="5">
    <location>
        <begin position="113"/>
        <end position="133"/>
    </location>
</feature>
<feature type="transmembrane region" description="Helical" evidence="5">
    <location>
        <begin position="145"/>
        <end position="165"/>
    </location>
</feature>
<dbReference type="GO" id="GO:0003677">
    <property type="term" value="F:DNA binding"/>
    <property type="evidence" value="ECO:0007669"/>
    <property type="project" value="InterPro"/>
</dbReference>
<dbReference type="PROSITE" id="PS50943">
    <property type="entry name" value="HTH_CROC1"/>
    <property type="match status" value="1"/>
</dbReference>
<feature type="transmembrane region" description="Helical" evidence="5">
    <location>
        <begin position="186"/>
        <end position="207"/>
    </location>
</feature>
<proteinExistence type="predicted"/>
<keyword evidence="2 5" id="KW-0812">Transmembrane</keyword>
<dbReference type="SUPFAM" id="SSF47413">
    <property type="entry name" value="lambda repressor-like DNA-binding domains"/>
    <property type="match status" value="1"/>
</dbReference>
<evidence type="ECO:0000256" key="3">
    <source>
        <dbReference type="ARBA" id="ARBA00022989"/>
    </source>
</evidence>
<evidence type="ECO:0000256" key="1">
    <source>
        <dbReference type="ARBA" id="ARBA00004141"/>
    </source>
</evidence>
<dbReference type="RefSeq" id="WP_129885459.1">
    <property type="nucleotide sequence ID" value="NZ_CP035758.1"/>
</dbReference>
<dbReference type="InterPro" id="IPR010982">
    <property type="entry name" value="Lambda_DNA-bd_dom_sf"/>
</dbReference>
<dbReference type="AlphaFoldDB" id="A0A4P6JIX0"/>
<comment type="subcellular location">
    <subcellularLocation>
        <location evidence="1">Membrane</location>
        <topology evidence="1">Multi-pass membrane protein</topology>
    </subcellularLocation>
</comment>
<dbReference type="Gene3D" id="1.10.260.40">
    <property type="entry name" value="lambda repressor-like DNA-binding domains"/>
    <property type="match status" value="1"/>
</dbReference>
<evidence type="ECO:0000313" key="8">
    <source>
        <dbReference type="Proteomes" id="UP000290365"/>
    </source>
</evidence>
<evidence type="ECO:0000313" key="7">
    <source>
        <dbReference type="EMBL" id="QBD74860.1"/>
    </source>
</evidence>
<organism evidence="7 8">
    <name type="scientific">Ktedonosporobacter rubrisoli</name>
    <dbReference type="NCBI Taxonomy" id="2509675"/>
    <lineage>
        <taxon>Bacteria</taxon>
        <taxon>Bacillati</taxon>
        <taxon>Chloroflexota</taxon>
        <taxon>Ktedonobacteria</taxon>
        <taxon>Ktedonobacterales</taxon>
        <taxon>Ktedonosporobacteraceae</taxon>
        <taxon>Ktedonosporobacter</taxon>
    </lineage>
</organism>
<dbReference type="GO" id="GO:0016020">
    <property type="term" value="C:membrane"/>
    <property type="evidence" value="ECO:0007669"/>
    <property type="project" value="UniProtKB-SubCell"/>
</dbReference>
<keyword evidence="8" id="KW-1185">Reference proteome</keyword>